<comment type="caution">
    <text evidence="1">The sequence shown here is derived from an EMBL/GenBank/DDBJ whole genome shotgun (WGS) entry which is preliminary data.</text>
</comment>
<gene>
    <name evidence="1" type="ORF">BG53_07315</name>
</gene>
<proteinExistence type="predicted"/>
<dbReference type="OrthoDB" id="2455313at2"/>
<dbReference type="Proteomes" id="UP000053750">
    <property type="component" value="Unassembled WGS sequence"/>
</dbReference>
<evidence type="ECO:0000313" key="2">
    <source>
        <dbReference type="Proteomes" id="UP000053750"/>
    </source>
</evidence>
<keyword evidence="2" id="KW-1185">Reference proteome</keyword>
<organism evidence="1 2">
    <name type="scientific">Paenibacillus darwinianus</name>
    <dbReference type="NCBI Taxonomy" id="1380763"/>
    <lineage>
        <taxon>Bacteria</taxon>
        <taxon>Bacillati</taxon>
        <taxon>Bacillota</taxon>
        <taxon>Bacilli</taxon>
        <taxon>Bacillales</taxon>
        <taxon>Paenibacillaceae</taxon>
        <taxon>Paenibacillus</taxon>
    </lineage>
</organism>
<dbReference type="EMBL" id="JFHU01000205">
    <property type="protein sequence ID" value="EXX85953.1"/>
    <property type="molecule type" value="Genomic_DNA"/>
</dbReference>
<name>A0A9W5W693_9BACL</name>
<accession>A0A9W5W693</accession>
<dbReference type="AlphaFoldDB" id="A0A9W5W693"/>
<reference evidence="1 2" key="1">
    <citation type="submission" date="2014-02" db="EMBL/GenBank/DDBJ databases">
        <title>Genome sequence of Paenibacillus darwinianus reveals adaptive mechanisms for survival in Antarctic soils.</title>
        <authorList>
            <person name="Dsouza M."/>
            <person name="Taylor M.W."/>
            <person name="Turner S.J."/>
            <person name="Aislabie J."/>
        </authorList>
    </citation>
    <scope>NUCLEOTIDE SEQUENCE [LARGE SCALE GENOMIC DNA]</scope>
    <source>
        <strain evidence="1 2">CE1</strain>
    </source>
</reference>
<evidence type="ECO:0000313" key="1">
    <source>
        <dbReference type="EMBL" id="EXX85953.1"/>
    </source>
</evidence>
<protein>
    <submittedName>
        <fullName evidence="1">Spore gernimation protein GerPD</fullName>
    </submittedName>
</protein>
<dbReference type="RefSeq" id="WP_036584875.1">
    <property type="nucleotide sequence ID" value="NZ_KK082139.1"/>
</dbReference>
<sequence>MRMNIVNESLQVGHIRIIGVGSSSVVLIGDTETISLASVFDTPPEALIIGQLVPFAAESGK</sequence>